<keyword evidence="8" id="KW-0067">ATP-binding</keyword>
<organism evidence="8 9">
    <name type="scientific">Rhodococcus artemisiae</name>
    <dbReference type="NCBI Taxonomy" id="714159"/>
    <lineage>
        <taxon>Bacteria</taxon>
        <taxon>Bacillati</taxon>
        <taxon>Actinomycetota</taxon>
        <taxon>Actinomycetes</taxon>
        <taxon>Mycobacteriales</taxon>
        <taxon>Nocardiaceae</taxon>
        <taxon>Rhodococcus</taxon>
    </lineage>
</organism>
<dbReference type="Pfam" id="PF02668">
    <property type="entry name" value="TauD"/>
    <property type="match status" value="1"/>
</dbReference>
<dbReference type="GO" id="GO:0051213">
    <property type="term" value="F:dioxygenase activity"/>
    <property type="evidence" value="ECO:0007669"/>
    <property type="project" value="UniProtKB-KW"/>
</dbReference>
<evidence type="ECO:0000259" key="7">
    <source>
        <dbReference type="Pfam" id="PF02668"/>
    </source>
</evidence>
<comment type="similarity">
    <text evidence="2">Belongs to the TfdA dioxygenase family.</text>
</comment>
<keyword evidence="8" id="KW-0378">Hydrolase</keyword>
<name>A0ABU7LAB4_9NOCA</name>
<dbReference type="Gene3D" id="3.60.130.10">
    <property type="entry name" value="Clavaminate synthase-like"/>
    <property type="match status" value="1"/>
</dbReference>
<keyword evidence="9" id="KW-1185">Reference proteome</keyword>
<dbReference type="InterPro" id="IPR003819">
    <property type="entry name" value="TauD/TfdA-like"/>
</dbReference>
<evidence type="ECO:0000313" key="9">
    <source>
        <dbReference type="Proteomes" id="UP001336020"/>
    </source>
</evidence>
<keyword evidence="8" id="KW-0547">Nucleotide-binding</keyword>
<dbReference type="PANTHER" id="PTHR43779">
    <property type="entry name" value="DIOXYGENASE RV0097-RELATED"/>
    <property type="match status" value="1"/>
</dbReference>
<keyword evidence="5 8" id="KW-0560">Oxidoreductase</keyword>
<sequence length="275" mass="30254">MIATAVSPSIGVEVQGVSAADFTSRATASDTLELLARHGVVVFKQADISDADLVTFSRMLGDVVVAPIGGHLEFPEISPVSLDPGRSELARARRSTIFWHVDGVTDAIPQKATLLTAREVVDGEGDTEFANTYAAYEDLPDDRKAEFARYRVVHSMAAAQALTNPDATRKQKDAWDRLPAREHPLVWEHRDGRRSLLIGATAGQVVGMSPEEGRALLDSVLDWATRPQFVLRHRWQVGDLVMWDNTGLLHRALPYEPTSRRLMHRTTLVGDEAVA</sequence>
<dbReference type="Proteomes" id="UP001336020">
    <property type="component" value="Unassembled WGS sequence"/>
</dbReference>
<comment type="caution">
    <text evidence="8">The sequence shown here is derived from an EMBL/GenBank/DDBJ whole genome shotgun (WGS) entry which is preliminary data.</text>
</comment>
<proteinExistence type="inferred from homology"/>
<dbReference type="PANTHER" id="PTHR43779:SF3">
    <property type="entry name" value="(3R)-3-[(CARBOXYMETHYL)AMINO]FATTY ACID OXYGENASE_DECARBOXYLASE"/>
    <property type="match status" value="1"/>
</dbReference>
<evidence type="ECO:0000313" key="8">
    <source>
        <dbReference type="EMBL" id="MEE2058459.1"/>
    </source>
</evidence>
<dbReference type="EC" id="1.14.11.-" evidence="8"/>
<protein>
    <submittedName>
        <fullName evidence="8">TauD/TfdA family dioxygenase</fullName>
        <ecNumber evidence="8">1.14.11.-</ecNumber>
    </submittedName>
</protein>
<evidence type="ECO:0000256" key="4">
    <source>
        <dbReference type="ARBA" id="ARBA00022964"/>
    </source>
</evidence>
<accession>A0ABU7LAB4</accession>
<keyword evidence="4 8" id="KW-0223">Dioxygenase</keyword>
<evidence type="ECO:0000256" key="1">
    <source>
        <dbReference type="ARBA" id="ARBA00001954"/>
    </source>
</evidence>
<dbReference type="RefSeq" id="WP_330133706.1">
    <property type="nucleotide sequence ID" value="NZ_JAUTXY010000005.1"/>
</dbReference>
<evidence type="ECO:0000256" key="6">
    <source>
        <dbReference type="ARBA" id="ARBA00023004"/>
    </source>
</evidence>
<dbReference type="InterPro" id="IPR042098">
    <property type="entry name" value="TauD-like_sf"/>
</dbReference>
<comment type="cofactor">
    <cofactor evidence="1">
        <name>Fe(2+)</name>
        <dbReference type="ChEBI" id="CHEBI:29033"/>
    </cofactor>
</comment>
<keyword evidence="6" id="KW-0408">Iron</keyword>
<evidence type="ECO:0000256" key="2">
    <source>
        <dbReference type="ARBA" id="ARBA00005896"/>
    </source>
</evidence>
<evidence type="ECO:0000256" key="3">
    <source>
        <dbReference type="ARBA" id="ARBA00022723"/>
    </source>
</evidence>
<reference evidence="8 9" key="1">
    <citation type="submission" date="2023-07" db="EMBL/GenBank/DDBJ databases">
        <authorList>
            <person name="Girao M."/>
            <person name="Carvalho M.F."/>
        </authorList>
    </citation>
    <scope>NUCLEOTIDE SEQUENCE [LARGE SCALE GENOMIC DNA]</scope>
    <source>
        <strain evidence="8 9">YIM65754</strain>
    </source>
</reference>
<dbReference type="SUPFAM" id="SSF51197">
    <property type="entry name" value="Clavaminate synthase-like"/>
    <property type="match status" value="1"/>
</dbReference>
<gene>
    <name evidence="8" type="ORF">Q7514_13100</name>
</gene>
<dbReference type="EMBL" id="JAUTXY010000005">
    <property type="protein sequence ID" value="MEE2058459.1"/>
    <property type="molecule type" value="Genomic_DNA"/>
</dbReference>
<evidence type="ECO:0000256" key="5">
    <source>
        <dbReference type="ARBA" id="ARBA00023002"/>
    </source>
</evidence>
<keyword evidence="3" id="KW-0479">Metal-binding</keyword>
<feature type="domain" description="TauD/TfdA-like" evidence="7">
    <location>
        <begin position="7"/>
        <end position="267"/>
    </location>
</feature>
<dbReference type="InterPro" id="IPR051178">
    <property type="entry name" value="TfdA_dioxygenase"/>
</dbReference>
<keyword evidence="8" id="KW-0347">Helicase</keyword>
<dbReference type="GO" id="GO:0004386">
    <property type="term" value="F:helicase activity"/>
    <property type="evidence" value="ECO:0007669"/>
    <property type="project" value="UniProtKB-KW"/>
</dbReference>